<proteinExistence type="predicted"/>
<feature type="compositionally biased region" description="Basic and acidic residues" evidence="1">
    <location>
        <begin position="76"/>
        <end position="93"/>
    </location>
</feature>
<dbReference type="InterPro" id="IPR035897">
    <property type="entry name" value="Toll_tir_struct_dom_sf"/>
</dbReference>
<dbReference type="Gene3D" id="3.40.50.10140">
    <property type="entry name" value="Toll/interleukin-1 receptor homology (TIR) domain"/>
    <property type="match status" value="1"/>
</dbReference>
<feature type="region of interest" description="Disordered" evidence="1">
    <location>
        <begin position="46"/>
        <end position="104"/>
    </location>
</feature>
<dbReference type="EMBL" id="QGKW02001940">
    <property type="protein sequence ID" value="KAF2555440.1"/>
    <property type="molecule type" value="Genomic_DNA"/>
</dbReference>
<feature type="compositionally biased region" description="Basic and acidic residues" evidence="1">
    <location>
        <begin position="46"/>
        <end position="59"/>
    </location>
</feature>
<evidence type="ECO:0000256" key="1">
    <source>
        <dbReference type="SAM" id="MobiDB-lite"/>
    </source>
</evidence>
<comment type="caution">
    <text evidence="3">The sequence shown here is derived from an EMBL/GenBank/DDBJ whole genome shotgun (WGS) entry which is preliminary data.</text>
</comment>
<evidence type="ECO:0000313" key="3">
    <source>
        <dbReference type="EMBL" id="KAF2546745.1"/>
    </source>
</evidence>
<dbReference type="Proteomes" id="UP000712281">
    <property type="component" value="Unassembled WGS sequence"/>
</dbReference>
<dbReference type="EMBL" id="QGKY02001925">
    <property type="protein sequence ID" value="KAF2546745.1"/>
    <property type="molecule type" value="Genomic_DNA"/>
</dbReference>
<sequence length="117" mass="13790">METEVISKPHKLKFDVFRSFRGEDTRHNFTERVYDALHKKRQSLVFHDDEGMQRGDEINQTRSPPWKTLQPSDGVTADKDTEVEEPEAHDRTRGCQTEEENQTQRVETTSMLFFFSI</sequence>
<reference evidence="3" key="1">
    <citation type="submission" date="2019-12" db="EMBL/GenBank/DDBJ databases">
        <title>Genome sequencing and annotation of Brassica cretica.</title>
        <authorList>
            <person name="Studholme D.J."/>
            <person name="Sarris P.F."/>
        </authorList>
    </citation>
    <scope>NUCLEOTIDE SEQUENCE</scope>
    <source>
        <strain evidence="4">PFS-001/15</strain>
        <strain evidence="3">PFS-102/07</strain>
        <tissue evidence="3">Leaf</tissue>
    </source>
</reference>
<dbReference type="SUPFAM" id="SSF52200">
    <property type="entry name" value="Toll/Interleukin receptor TIR domain"/>
    <property type="match status" value="1"/>
</dbReference>
<evidence type="ECO:0000313" key="4">
    <source>
        <dbReference type="EMBL" id="KAF2555440.1"/>
    </source>
</evidence>
<dbReference type="Pfam" id="PF01582">
    <property type="entry name" value="TIR"/>
    <property type="match status" value="1"/>
</dbReference>
<gene>
    <name evidence="4" type="ORF">F2Q68_00014250</name>
    <name evidence="3" type="ORF">F2Q70_00020771</name>
</gene>
<evidence type="ECO:0000259" key="2">
    <source>
        <dbReference type="Pfam" id="PF01582"/>
    </source>
</evidence>
<feature type="domain" description="TIR" evidence="2">
    <location>
        <begin position="13"/>
        <end position="59"/>
    </location>
</feature>
<dbReference type="GO" id="GO:0007165">
    <property type="term" value="P:signal transduction"/>
    <property type="evidence" value="ECO:0007669"/>
    <property type="project" value="InterPro"/>
</dbReference>
<accession>A0A8S9GKI8</accession>
<organism evidence="3">
    <name type="scientific">Brassica cretica</name>
    <name type="common">Mustard</name>
    <dbReference type="NCBI Taxonomy" id="69181"/>
    <lineage>
        <taxon>Eukaryota</taxon>
        <taxon>Viridiplantae</taxon>
        <taxon>Streptophyta</taxon>
        <taxon>Embryophyta</taxon>
        <taxon>Tracheophyta</taxon>
        <taxon>Spermatophyta</taxon>
        <taxon>Magnoliopsida</taxon>
        <taxon>eudicotyledons</taxon>
        <taxon>Gunneridae</taxon>
        <taxon>Pentapetalae</taxon>
        <taxon>rosids</taxon>
        <taxon>malvids</taxon>
        <taxon>Brassicales</taxon>
        <taxon>Brassicaceae</taxon>
        <taxon>Brassiceae</taxon>
        <taxon>Brassica</taxon>
    </lineage>
</organism>
<dbReference type="InterPro" id="IPR000157">
    <property type="entry name" value="TIR_dom"/>
</dbReference>
<protein>
    <recommendedName>
        <fullName evidence="2">TIR domain-containing protein</fullName>
    </recommendedName>
</protein>
<name>A0A8S9GKI8_BRACR</name>
<dbReference type="AlphaFoldDB" id="A0A8S9GKI8"/>
<feature type="compositionally biased region" description="Polar residues" evidence="1">
    <location>
        <begin position="60"/>
        <end position="73"/>
    </location>
</feature>